<dbReference type="PANTHER" id="PTHR43047">
    <property type="entry name" value="TWO-COMPONENT HISTIDINE PROTEIN KINASE"/>
    <property type="match status" value="1"/>
</dbReference>
<evidence type="ECO:0000256" key="6">
    <source>
        <dbReference type="PROSITE-ProRule" id="PRU00169"/>
    </source>
</evidence>
<evidence type="ECO:0000256" key="5">
    <source>
        <dbReference type="ARBA" id="ARBA00022777"/>
    </source>
</evidence>
<dbReference type="Pfam" id="PF02518">
    <property type="entry name" value="HATPase_c"/>
    <property type="match status" value="1"/>
</dbReference>
<dbReference type="SMART" id="SM00387">
    <property type="entry name" value="HATPase_c"/>
    <property type="match status" value="1"/>
</dbReference>
<dbReference type="Gene3D" id="3.30.565.10">
    <property type="entry name" value="Histidine kinase-like ATPase, C-terminal domain"/>
    <property type="match status" value="1"/>
</dbReference>
<dbReference type="InterPro" id="IPR036890">
    <property type="entry name" value="HATPase_C_sf"/>
</dbReference>
<proteinExistence type="predicted"/>
<accession>A0ABZ0S8Z3</accession>
<feature type="transmembrane region" description="Helical" evidence="8">
    <location>
        <begin position="277"/>
        <end position="296"/>
    </location>
</feature>
<keyword evidence="7" id="KW-0175">Coiled coil</keyword>
<dbReference type="EMBL" id="CP121472">
    <property type="protein sequence ID" value="WPL16995.1"/>
    <property type="molecule type" value="Genomic_DNA"/>
</dbReference>
<dbReference type="CDD" id="cd01007">
    <property type="entry name" value="PBP2_BvgS_HisK_like"/>
    <property type="match status" value="1"/>
</dbReference>
<dbReference type="CDD" id="cd17546">
    <property type="entry name" value="REC_hyHK_CKI1_RcsC-like"/>
    <property type="match status" value="1"/>
</dbReference>
<dbReference type="SUPFAM" id="SSF55874">
    <property type="entry name" value="ATPase domain of HSP90 chaperone/DNA topoisomerase II/histidine kinase"/>
    <property type="match status" value="1"/>
</dbReference>
<dbReference type="SMART" id="SM00062">
    <property type="entry name" value="PBPb"/>
    <property type="match status" value="1"/>
</dbReference>
<feature type="chain" id="PRO_5045466973" description="histidine kinase" evidence="9">
    <location>
        <begin position="23"/>
        <end position="841"/>
    </location>
</feature>
<gene>
    <name evidence="12" type="primary">luxQ_5</name>
    <name evidence="12" type="ORF">Thiowin_01979</name>
</gene>
<evidence type="ECO:0000256" key="7">
    <source>
        <dbReference type="SAM" id="Coils"/>
    </source>
</evidence>
<protein>
    <recommendedName>
        <fullName evidence="2">histidine kinase</fullName>
        <ecNumber evidence="2">2.7.13.3</ecNumber>
    </recommendedName>
</protein>
<dbReference type="InterPro" id="IPR005467">
    <property type="entry name" value="His_kinase_dom"/>
</dbReference>
<feature type="modified residue" description="4-aspartylphosphate" evidence="6">
    <location>
        <position position="682"/>
    </location>
</feature>
<reference evidence="12 13" key="1">
    <citation type="journal article" date="2023" name="Microorganisms">
        <title>Thiorhodovibrio frisius and Trv. litoralis spp. nov., Two Novel Members from a Clade of Fastidious Purple Sulfur Bacteria That Exhibit Unique Red-Shifted Light-Harvesting Capabilities.</title>
        <authorList>
            <person name="Methner A."/>
            <person name="Kuzyk S.B."/>
            <person name="Petersen J."/>
            <person name="Bauer S."/>
            <person name="Brinkmann H."/>
            <person name="Sichau K."/>
            <person name="Wanner G."/>
            <person name="Wolf J."/>
            <person name="Neumann-Schaal M."/>
            <person name="Henke P."/>
            <person name="Tank M."/>
            <person name="Sproer C."/>
            <person name="Bunk B."/>
            <person name="Overmann J."/>
        </authorList>
    </citation>
    <scope>NUCLEOTIDE SEQUENCE [LARGE SCALE GENOMIC DNA]</scope>
    <source>
        <strain evidence="12 13">DSM 6702</strain>
    </source>
</reference>
<evidence type="ECO:0000256" key="8">
    <source>
        <dbReference type="SAM" id="Phobius"/>
    </source>
</evidence>
<dbReference type="CDD" id="cd00082">
    <property type="entry name" value="HisKA"/>
    <property type="match status" value="1"/>
</dbReference>
<evidence type="ECO:0000256" key="4">
    <source>
        <dbReference type="ARBA" id="ARBA00022679"/>
    </source>
</evidence>
<dbReference type="EC" id="2.7.13.3" evidence="2"/>
<keyword evidence="8" id="KW-1133">Transmembrane helix</keyword>
<dbReference type="PRINTS" id="PR00344">
    <property type="entry name" value="BCTRLSENSOR"/>
</dbReference>
<dbReference type="Pfam" id="PF00072">
    <property type="entry name" value="Response_reg"/>
    <property type="match status" value="1"/>
</dbReference>
<dbReference type="SUPFAM" id="SSF47384">
    <property type="entry name" value="Homodimeric domain of signal transducing histidine kinase"/>
    <property type="match status" value="1"/>
</dbReference>
<dbReference type="InterPro" id="IPR001638">
    <property type="entry name" value="Solute-binding_3/MltF_N"/>
</dbReference>
<keyword evidence="8" id="KW-0472">Membrane</keyword>
<dbReference type="InterPro" id="IPR011006">
    <property type="entry name" value="CheY-like_superfamily"/>
</dbReference>
<evidence type="ECO:0000259" key="10">
    <source>
        <dbReference type="PROSITE" id="PS50109"/>
    </source>
</evidence>
<evidence type="ECO:0000313" key="12">
    <source>
        <dbReference type="EMBL" id="WPL16995.1"/>
    </source>
</evidence>
<dbReference type="Pfam" id="PF00512">
    <property type="entry name" value="HisKA"/>
    <property type="match status" value="1"/>
</dbReference>
<dbReference type="Pfam" id="PF00497">
    <property type="entry name" value="SBP_bac_3"/>
    <property type="match status" value="1"/>
</dbReference>
<dbReference type="InterPro" id="IPR003661">
    <property type="entry name" value="HisK_dim/P_dom"/>
</dbReference>
<dbReference type="Gene3D" id="3.40.190.10">
    <property type="entry name" value="Periplasmic binding protein-like II"/>
    <property type="match status" value="2"/>
</dbReference>
<comment type="catalytic activity">
    <reaction evidence="1">
        <text>ATP + protein L-histidine = ADP + protein N-phospho-L-histidine.</text>
        <dbReference type="EC" id="2.7.13.3"/>
    </reaction>
</comment>
<feature type="domain" description="Histidine kinase" evidence="10">
    <location>
        <begin position="362"/>
        <end position="608"/>
    </location>
</feature>
<keyword evidence="9" id="KW-0732">Signal</keyword>
<dbReference type="Proteomes" id="UP001432180">
    <property type="component" value="Chromosome"/>
</dbReference>
<dbReference type="Gene3D" id="1.10.287.130">
    <property type="match status" value="1"/>
</dbReference>
<evidence type="ECO:0000256" key="3">
    <source>
        <dbReference type="ARBA" id="ARBA00022553"/>
    </source>
</evidence>
<dbReference type="InterPro" id="IPR003594">
    <property type="entry name" value="HATPase_dom"/>
</dbReference>
<name>A0ABZ0S8Z3_9GAMM</name>
<evidence type="ECO:0000256" key="9">
    <source>
        <dbReference type="SAM" id="SignalP"/>
    </source>
</evidence>
<keyword evidence="3 6" id="KW-0597">Phosphoprotein</keyword>
<keyword evidence="13" id="KW-1185">Reference proteome</keyword>
<evidence type="ECO:0000256" key="2">
    <source>
        <dbReference type="ARBA" id="ARBA00012438"/>
    </source>
</evidence>
<evidence type="ECO:0000259" key="11">
    <source>
        <dbReference type="PROSITE" id="PS50110"/>
    </source>
</evidence>
<dbReference type="SMART" id="SM00448">
    <property type="entry name" value="REC"/>
    <property type="match status" value="1"/>
</dbReference>
<evidence type="ECO:0000256" key="1">
    <source>
        <dbReference type="ARBA" id="ARBA00000085"/>
    </source>
</evidence>
<feature type="signal peptide" evidence="9">
    <location>
        <begin position="1"/>
        <end position="22"/>
    </location>
</feature>
<dbReference type="SUPFAM" id="SSF53850">
    <property type="entry name" value="Periplasmic binding protein-like II"/>
    <property type="match status" value="1"/>
</dbReference>
<feature type="coiled-coil region" evidence="7">
    <location>
        <begin position="306"/>
        <end position="337"/>
    </location>
</feature>
<organism evidence="12 13">
    <name type="scientific">Thiorhodovibrio winogradskyi</name>
    <dbReference type="NCBI Taxonomy" id="77007"/>
    <lineage>
        <taxon>Bacteria</taxon>
        <taxon>Pseudomonadati</taxon>
        <taxon>Pseudomonadota</taxon>
        <taxon>Gammaproteobacteria</taxon>
        <taxon>Chromatiales</taxon>
        <taxon>Chromatiaceae</taxon>
        <taxon>Thiorhodovibrio</taxon>
    </lineage>
</organism>
<dbReference type="SUPFAM" id="SSF52172">
    <property type="entry name" value="CheY-like"/>
    <property type="match status" value="1"/>
</dbReference>
<keyword evidence="8" id="KW-0812">Transmembrane</keyword>
<keyword evidence="4 12" id="KW-0808">Transferase</keyword>
<dbReference type="PROSITE" id="PS50109">
    <property type="entry name" value="HIS_KIN"/>
    <property type="match status" value="1"/>
</dbReference>
<dbReference type="InterPro" id="IPR036097">
    <property type="entry name" value="HisK_dim/P_sf"/>
</dbReference>
<dbReference type="InterPro" id="IPR004358">
    <property type="entry name" value="Sig_transdc_His_kin-like_C"/>
</dbReference>
<sequence length="841" mass="93330">MPCIKRLLLIAMSLGLANPGAASLQMSVSSPSRLTDQERAWLAAGHRVRVRISDYPPYMMREPQPAGLAVDYLDHIAQQFGLDIQYVPATMTFGAAVTDVEGPRRHYDVLPTFTRTPEREKHFAITDDYLNAPWVIFTRQDSPYLIGLESLAGKTIAAEQGFWIVAEMKRDIPRISILEVPLALDALTAVATGQADAYVGNLAVGAFLVKEHRLRNLMVAAPTHFGINTQAMAVRRDWPELASLINKGIAAMTADDRNIILGKWIRIEMRPQKDYRLAYSILAAAALAVIAFFFWNRRLAREIAFRRRVESELKQKKAALQELNATLERRLQAAVQDRTRVLSEATARAQESSQSKSAFLSAVSHELRSPLHDILGYARLLAHRIPPQARDQLNIIHDSGNQLLRLINDILEYSRGEEKPIVLEPGPVSLARLARNLAAAYQPLATRTNNGFIVERDAEGPDWVIADELRLTQILRNLLDNAFKFTQDGLIELVIEPVVRQGESLALEGMEADWMEADWMKTGGMEMDAAALVRFIVRDTGVGIPVSERQAIFQPYRRLERHRGVPGVGLGLAIARQLTTAMGGSIGLHVSSARHAGSTFHLLLPLPICTEVEQAADEEANILGYAGRRRTLLIADDQSTSREFLAECCRAWGFDVIEAVDGAHAIKGFRAIAGCVDAVLVDQYMPHLDGWGCLRALRSLEPGRHLPVILISAGPARKPDGYPEDLDFDQFVMKPLGESTLARLLGESLALEWEYAAEPPMLEEPEPEPDPLTLARFLTDEERGRMQAMVAMGQVVALLQWAEAMASRDLARELMWQAIARMCRAVDLPALKRLVAASADH</sequence>
<feature type="domain" description="Response regulatory" evidence="11">
    <location>
        <begin position="631"/>
        <end position="749"/>
    </location>
</feature>
<dbReference type="Gene3D" id="3.40.50.2300">
    <property type="match status" value="1"/>
</dbReference>
<dbReference type="SMART" id="SM00388">
    <property type="entry name" value="HisKA"/>
    <property type="match status" value="1"/>
</dbReference>
<dbReference type="InterPro" id="IPR001789">
    <property type="entry name" value="Sig_transdc_resp-reg_receiver"/>
</dbReference>
<dbReference type="PROSITE" id="PS50110">
    <property type="entry name" value="RESPONSE_REGULATORY"/>
    <property type="match status" value="1"/>
</dbReference>
<keyword evidence="5 12" id="KW-0418">Kinase</keyword>
<dbReference type="GO" id="GO:0004673">
    <property type="term" value="F:protein histidine kinase activity"/>
    <property type="evidence" value="ECO:0007669"/>
    <property type="project" value="UniProtKB-EC"/>
</dbReference>
<evidence type="ECO:0000313" key="13">
    <source>
        <dbReference type="Proteomes" id="UP001432180"/>
    </source>
</evidence>
<dbReference type="PANTHER" id="PTHR43047:SF64">
    <property type="entry name" value="HISTIDINE KINASE CONTAINING CHEY-HOMOLOGOUS RECEIVER DOMAIN AND PAS DOMAIN-RELATED"/>
    <property type="match status" value="1"/>
</dbReference>